<reference evidence="2" key="2">
    <citation type="submission" date="2023-06" db="EMBL/GenBank/DDBJ databases">
        <authorList>
            <consortium name="Lawrence Berkeley National Laboratory"/>
            <person name="Haridas S."/>
            <person name="Hensen N."/>
            <person name="Bonometti L."/>
            <person name="Westerberg I."/>
            <person name="Brannstrom I.O."/>
            <person name="Guillou S."/>
            <person name="Cros-Aarteil S."/>
            <person name="Calhoun S."/>
            <person name="Kuo A."/>
            <person name="Mondo S."/>
            <person name="Pangilinan J."/>
            <person name="Riley R."/>
            <person name="Labutti K."/>
            <person name="Andreopoulos B."/>
            <person name="Lipzen A."/>
            <person name="Chen C."/>
            <person name="Yanf M."/>
            <person name="Daum C."/>
            <person name="Ng V."/>
            <person name="Clum A."/>
            <person name="Steindorff A."/>
            <person name="Ohm R."/>
            <person name="Martin F."/>
            <person name="Silar P."/>
            <person name="Natvig D."/>
            <person name="Lalanne C."/>
            <person name="Gautier V."/>
            <person name="Ament-Velasquez S.L."/>
            <person name="Kruys A."/>
            <person name="Hutchinson M.I."/>
            <person name="Powell A.J."/>
            <person name="Barry K."/>
            <person name="Miller A.N."/>
            <person name="Grigoriev I.V."/>
            <person name="Debuchy R."/>
            <person name="Gladieux P."/>
            <person name="Thoren M.H."/>
            <person name="Johannesson H."/>
        </authorList>
    </citation>
    <scope>NUCLEOTIDE SEQUENCE</scope>
    <source>
        <strain evidence="2">CBS 118394</strain>
    </source>
</reference>
<reference evidence="2" key="1">
    <citation type="journal article" date="2023" name="Mol. Phylogenet. Evol.">
        <title>Genome-scale phylogeny and comparative genomics of the fungal order Sordariales.</title>
        <authorList>
            <person name="Hensen N."/>
            <person name="Bonometti L."/>
            <person name="Westerberg I."/>
            <person name="Brannstrom I.O."/>
            <person name="Guillou S."/>
            <person name="Cros-Aarteil S."/>
            <person name="Calhoun S."/>
            <person name="Haridas S."/>
            <person name="Kuo A."/>
            <person name="Mondo S."/>
            <person name="Pangilinan J."/>
            <person name="Riley R."/>
            <person name="LaButti K."/>
            <person name="Andreopoulos B."/>
            <person name="Lipzen A."/>
            <person name="Chen C."/>
            <person name="Yan M."/>
            <person name="Daum C."/>
            <person name="Ng V."/>
            <person name="Clum A."/>
            <person name="Steindorff A."/>
            <person name="Ohm R.A."/>
            <person name="Martin F."/>
            <person name="Silar P."/>
            <person name="Natvig D.O."/>
            <person name="Lalanne C."/>
            <person name="Gautier V."/>
            <person name="Ament-Velasquez S.L."/>
            <person name="Kruys A."/>
            <person name="Hutchinson M.I."/>
            <person name="Powell A.J."/>
            <person name="Barry K."/>
            <person name="Miller A.N."/>
            <person name="Grigoriev I.V."/>
            <person name="Debuchy R."/>
            <person name="Gladieux P."/>
            <person name="Hiltunen Thoren M."/>
            <person name="Johannesson H."/>
        </authorList>
    </citation>
    <scope>NUCLEOTIDE SEQUENCE</scope>
    <source>
        <strain evidence="2">CBS 118394</strain>
    </source>
</reference>
<dbReference type="Proteomes" id="UP001283341">
    <property type="component" value="Unassembled WGS sequence"/>
</dbReference>
<feature type="compositionally biased region" description="Polar residues" evidence="1">
    <location>
        <begin position="1"/>
        <end position="22"/>
    </location>
</feature>
<protein>
    <submittedName>
        <fullName evidence="2">Uncharacterized protein</fullName>
    </submittedName>
</protein>
<dbReference type="AlphaFoldDB" id="A0AAE0HTA7"/>
<evidence type="ECO:0000313" key="2">
    <source>
        <dbReference type="EMBL" id="KAK3312474.1"/>
    </source>
</evidence>
<organism evidence="2 3">
    <name type="scientific">Apodospora peruviana</name>
    <dbReference type="NCBI Taxonomy" id="516989"/>
    <lineage>
        <taxon>Eukaryota</taxon>
        <taxon>Fungi</taxon>
        <taxon>Dikarya</taxon>
        <taxon>Ascomycota</taxon>
        <taxon>Pezizomycotina</taxon>
        <taxon>Sordariomycetes</taxon>
        <taxon>Sordariomycetidae</taxon>
        <taxon>Sordariales</taxon>
        <taxon>Lasiosphaeriaceae</taxon>
        <taxon>Apodospora</taxon>
    </lineage>
</organism>
<evidence type="ECO:0000313" key="3">
    <source>
        <dbReference type="Proteomes" id="UP001283341"/>
    </source>
</evidence>
<comment type="caution">
    <text evidence="2">The sequence shown here is derived from an EMBL/GenBank/DDBJ whole genome shotgun (WGS) entry which is preliminary data.</text>
</comment>
<proteinExistence type="predicted"/>
<dbReference type="EMBL" id="JAUEDM010000009">
    <property type="protein sequence ID" value="KAK3312474.1"/>
    <property type="molecule type" value="Genomic_DNA"/>
</dbReference>
<name>A0AAE0HTA7_9PEZI</name>
<sequence length="127" mass="14238">MSLSSSVSTWRSDTTEQSSGNPNEDDPVILSPSQVGRIFAESKYLWQELFARTGAMTMQCDTVRLSDLGHRLPAMPDNLQSVRELAGQAMWRMESTSCTSPPHARTEQIRKWTLTRPRPTLCTLPLA</sequence>
<keyword evidence="3" id="KW-1185">Reference proteome</keyword>
<accession>A0AAE0HTA7</accession>
<evidence type="ECO:0000256" key="1">
    <source>
        <dbReference type="SAM" id="MobiDB-lite"/>
    </source>
</evidence>
<feature type="region of interest" description="Disordered" evidence="1">
    <location>
        <begin position="1"/>
        <end position="29"/>
    </location>
</feature>
<gene>
    <name evidence="2" type="ORF">B0H66DRAFT_399292</name>
</gene>